<protein>
    <submittedName>
        <fullName evidence="1">Uncharacterized protein</fullName>
    </submittedName>
</protein>
<dbReference type="Proteomes" id="UP001152523">
    <property type="component" value="Unassembled WGS sequence"/>
</dbReference>
<organism evidence="1 2">
    <name type="scientific">Cuscuta epithymum</name>
    <dbReference type="NCBI Taxonomy" id="186058"/>
    <lineage>
        <taxon>Eukaryota</taxon>
        <taxon>Viridiplantae</taxon>
        <taxon>Streptophyta</taxon>
        <taxon>Embryophyta</taxon>
        <taxon>Tracheophyta</taxon>
        <taxon>Spermatophyta</taxon>
        <taxon>Magnoliopsida</taxon>
        <taxon>eudicotyledons</taxon>
        <taxon>Gunneridae</taxon>
        <taxon>Pentapetalae</taxon>
        <taxon>asterids</taxon>
        <taxon>lamiids</taxon>
        <taxon>Solanales</taxon>
        <taxon>Convolvulaceae</taxon>
        <taxon>Cuscuteae</taxon>
        <taxon>Cuscuta</taxon>
        <taxon>Cuscuta subgen. Cuscuta</taxon>
    </lineage>
</organism>
<dbReference type="EMBL" id="CAMAPF010000976">
    <property type="protein sequence ID" value="CAH9133575.1"/>
    <property type="molecule type" value="Genomic_DNA"/>
</dbReference>
<evidence type="ECO:0000313" key="2">
    <source>
        <dbReference type="Proteomes" id="UP001152523"/>
    </source>
</evidence>
<evidence type="ECO:0000313" key="1">
    <source>
        <dbReference type="EMBL" id="CAH9133575.1"/>
    </source>
</evidence>
<reference evidence="1" key="1">
    <citation type="submission" date="2022-07" db="EMBL/GenBank/DDBJ databases">
        <authorList>
            <person name="Macas J."/>
            <person name="Novak P."/>
            <person name="Neumann P."/>
        </authorList>
    </citation>
    <scope>NUCLEOTIDE SEQUENCE</scope>
</reference>
<proteinExistence type="predicted"/>
<sequence length="185" mass="20313">MGQRNYEDSRAIWIDEGFYPIASTDSSSVGSSATQFNRGDDWYCAMHGRDKEGNRVIPDKRTQEVAEKYVEYKNKQKVGEFVPQRNKDALYYARGEKADHSGRVVGCGGVNVGYSKAFGKRMSGSQCSSQNIESLKASISEELRGEMNDTMKQNMITILNEMGITGFAGLSGGASVPTPTTSTNH</sequence>
<name>A0AAV0FD80_9ASTE</name>
<gene>
    <name evidence="1" type="ORF">CEPIT_LOCUS33045</name>
</gene>
<dbReference type="PANTHER" id="PTHR33018">
    <property type="entry name" value="OS10G0338966 PROTEIN-RELATED"/>
    <property type="match status" value="1"/>
</dbReference>
<feature type="non-terminal residue" evidence="1">
    <location>
        <position position="185"/>
    </location>
</feature>
<accession>A0AAV0FD80</accession>
<keyword evidence="2" id="KW-1185">Reference proteome</keyword>
<dbReference type="PANTHER" id="PTHR33018:SF34">
    <property type="entry name" value="OS02G0472350 PROTEIN"/>
    <property type="match status" value="1"/>
</dbReference>
<dbReference type="AlphaFoldDB" id="A0AAV0FD80"/>
<comment type="caution">
    <text evidence="1">The sequence shown here is derived from an EMBL/GenBank/DDBJ whole genome shotgun (WGS) entry which is preliminary data.</text>
</comment>